<evidence type="ECO:0000256" key="8">
    <source>
        <dbReference type="ARBA" id="ARBA00023288"/>
    </source>
</evidence>
<feature type="region of interest" description="Disordered" evidence="10">
    <location>
        <begin position="134"/>
        <end position="184"/>
    </location>
</feature>
<dbReference type="EMBL" id="PJQY01003759">
    <property type="protein sequence ID" value="PQM34756.1"/>
    <property type="molecule type" value="Genomic_DNA"/>
</dbReference>
<dbReference type="AlphaFoldDB" id="A0A314UDD5"/>
<feature type="transmembrane region" description="Helical" evidence="11">
    <location>
        <begin position="190"/>
        <end position="213"/>
    </location>
</feature>
<dbReference type="OrthoDB" id="2015640at2759"/>
<comment type="caution">
    <text evidence="14">The sequence shown here is derived from an EMBL/GenBank/DDBJ whole genome shotgun (WGS) entry which is preliminary data.</text>
</comment>
<evidence type="ECO:0000256" key="6">
    <source>
        <dbReference type="ARBA" id="ARBA00023157"/>
    </source>
</evidence>
<keyword evidence="7" id="KW-0325">Glycoprotein</keyword>
<evidence type="ECO:0000256" key="3">
    <source>
        <dbReference type="ARBA" id="ARBA00022622"/>
    </source>
</evidence>
<dbReference type="InterPro" id="IPR003245">
    <property type="entry name" value="Phytocyanin_dom"/>
</dbReference>
<gene>
    <name evidence="14" type="ORF">Pyn_36291</name>
</gene>
<keyword evidence="5 11" id="KW-0472">Membrane</keyword>
<protein>
    <submittedName>
        <fullName evidence="14">Early nodulin-like protein 1</fullName>
    </submittedName>
</protein>
<keyword evidence="4 12" id="KW-0732">Signal</keyword>
<comment type="similarity">
    <text evidence="9">Belongs to the early nodulin-like (ENODL) family.</text>
</comment>
<keyword evidence="3" id="KW-0336">GPI-anchor</keyword>
<accession>A0A314UDD5</accession>
<evidence type="ECO:0000256" key="11">
    <source>
        <dbReference type="SAM" id="Phobius"/>
    </source>
</evidence>
<dbReference type="InterPro" id="IPR041846">
    <property type="entry name" value="ENL_dom"/>
</dbReference>
<keyword evidence="2" id="KW-1003">Cell membrane</keyword>
<evidence type="ECO:0000256" key="5">
    <source>
        <dbReference type="ARBA" id="ARBA00023136"/>
    </source>
</evidence>
<dbReference type="PANTHER" id="PTHR33021:SF509">
    <property type="entry name" value="PHYTOCYANIN DOMAIN-CONTAINING PROTEIN"/>
    <property type="match status" value="1"/>
</dbReference>
<feature type="domain" description="Phytocyanin" evidence="13">
    <location>
        <begin position="27"/>
        <end position="128"/>
    </location>
</feature>
<keyword evidence="6" id="KW-1015">Disulfide bond</keyword>
<keyword evidence="8" id="KW-0449">Lipoprotein</keyword>
<dbReference type="FunFam" id="2.60.40.420:FF:000010">
    <property type="entry name" value="Early nodulin-like protein 1"/>
    <property type="match status" value="1"/>
</dbReference>
<feature type="signal peptide" evidence="12">
    <location>
        <begin position="1"/>
        <end position="22"/>
    </location>
</feature>
<organism evidence="14 15">
    <name type="scientific">Prunus yedoensis var. nudiflora</name>
    <dbReference type="NCBI Taxonomy" id="2094558"/>
    <lineage>
        <taxon>Eukaryota</taxon>
        <taxon>Viridiplantae</taxon>
        <taxon>Streptophyta</taxon>
        <taxon>Embryophyta</taxon>
        <taxon>Tracheophyta</taxon>
        <taxon>Spermatophyta</taxon>
        <taxon>Magnoliopsida</taxon>
        <taxon>eudicotyledons</taxon>
        <taxon>Gunneridae</taxon>
        <taxon>Pentapetalae</taxon>
        <taxon>rosids</taxon>
        <taxon>fabids</taxon>
        <taxon>Rosales</taxon>
        <taxon>Rosaceae</taxon>
        <taxon>Amygdaloideae</taxon>
        <taxon>Amygdaleae</taxon>
        <taxon>Prunus</taxon>
    </lineage>
</organism>
<dbReference type="SUPFAM" id="SSF49503">
    <property type="entry name" value="Cupredoxins"/>
    <property type="match status" value="1"/>
</dbReference>
<evidence type="ECO:0000256" key="4">
    <source>
        <dbReference type="ARBA" id="ARBA00022729"/>
    </source>
</evidence>
<name>A0A314UDD5_PRUYE</name>
<dbReference type="GO" id="GO:0005886">
    <property type="term" value="C:plasma membrane"/>
    <property type="evidence" value="ECO:0007669"/>
    <property type="project" value="UniProtKB-SubCell"/>
</dbReference>
<proteinExistence type="inferred from homology"/>
<dbReference type="Proteomes" id="UP000250321">
    <property type="component" value="Unassembled WGS sequence"/>
</dbReference>
<dbReference type="GO" id="GO:0098552">
    <property type="term" value="C:side of membrane"/>
    <property type="evidence" value="ECO:0007669"/>
    <property type="project" value="UniProtKB-KW"/>
</dbReference>
<dbReference type="CDD" id="cd11019">
    <property type="entry name" value="OsENODL1_like"/>
    <property type="match status" value="1"/>
</dbReference>
<dbReference type="PANTHER" id="PTHR33021">
    <property type="entry name" value="BLUE COPPER PROTEIN"/>
    <property type="match status" value="1"/>
</dbReference>
<feature type="chain" id="PRO_5016352033" evidence="12">
    <location>
        <begin position="23"/>
        <end position="214"/>
    </location>
</feature>
<sequence>MASKRLIVSTLLVILMLGLASSSPQAYKFIVGGKDGWVLSPSENFNHWAERHRFQVNDTLLFKYKKGSDSVLVVTKKDYLSCNTKTPKQSLTDGDSIFKFERSGPFFFISGNAENCQKEQKLIVVVLAVRSKTQHTPPSQAPPSPSSSTPSPLVADPPAVSPSPLLDLDTNAPAQPPLPRENSAARGSDVGLMAFICTVMSIGASTAVLGNFVV</sequence>
<comment type="subcellular location">
    <subcellularLocation>
        <location evidence="1">Cell membrane</location>
        <topology evidence="1">Lipid-anchor</topology>
        <topology evidence="1">GPI-anchor</topology>
    </subcellularLocation>
</comment>
<evidence type="ECO:0000256" key="7">
    <source>
        <dbReference type="ARBA" id="ARBA00023180"/>
    </source>
</evidence>
<evidence type="ECO:0000256" key="9">
    <source>
        <dbReference type="ARBA" id="ARBA00035011"/>
    </source>
</evidence>
<evidence type="ECO:0000313" key="14">
    <source>
        <dbReference type="EMBL" id="PQM34756.1"/>
    </source>
</evidence>
<evidence type="ECO:0000259" key="13">
    <source>
        <dbReference type="PROSITE" id="PS51485"/>
    </source>
</evidence>
<evidence type="ECO:0000256" key="2">
    <source>
        <dbReference type="ARBA" id="ARBA00022475"/>
    </source>
</evidence>
<dbReference type="Gene3D" id="2.60.40.420">
    <property type="entry name" value="Cupredoxins - blue copper proteins"/>
    <property type="match status" value="1"/>
</dbReference>
<reference evidence="14 15" key="1">
    <citation type="submission" date="2018-02" db="EMBL/GenBank/DDBJ databases">
        <title>Draft genome of wild Prunus yedoensis var. nudiflora.</title>
        <authorList>
            <person name="Baek S."/>
            <person name="Kim J.-H."/>
            <person name="Choi K."/>
            <person name="Kim G.-B."/>
            <person name="Cho A."/>
            <person name="Jang H."/>
            <person name="Shin C.-H."/>
            <person name="Yu H.-J."/>
            <person name="Mun J.-H."/>
        </authorList>
    </citation>
    <scope>NUCLEOTIDE SEQUENCE [LARGE SCALE GENOMIC DNA]</scope>
    <source>
        <strain evidence="15">cv. Jeju island</strain>
        <tissue evidence="14">Leaf</tissue>
    </source>
</reference>
<dbReference type="STRING" id="2094558.A0A314UDD5"/>
<dbReference type="Pfam" id="PF02298">
    <property type="entry name" value="Cu_bind_like"/>
    <property type="match status" value="1"/>
</dbReference>
<evidence type="ECO:0000256" key="10">
    <source>
        <dbReference type="SAM" id="MobiDB-lite"/>
    </source>
</evidence>
<keyword evidence="11" id="KW-1133">Transmembrane helix</keyword>
<dbReference type="PROSITE" id="PS51485">
    <property type="entry name" value="PHYTOCYANIN"/>
    <property type="match status" value="1"/>
</dbReference>
<dbReference type="InterPro" id="IPR039391">
    <property type="entry name" value="Phytocyanin-like"/>
</dbReference>
<keyword evidence="15" id="KW-1185">Reference proteome</keyword>
<evidence type="ECO:0000256" key="12">
    <source>
        <dbReference type="SAM" id="SignalP"/>
    </source>
</evidence>
<evidence type="ECO:0000313" key="15">
    <source>
        <dbReference type="Proteomes" id="UP000250321"/>
    </source>
</evidence>
<dbReference type="GO" id="GO:0009055">
    <property type="term" value="F:electron transfer activity"/>
    <property type="evidence" value="ECO:0007669"/>
    <property type="project" value="InterPro"/>
</dbReference>
<keyword evidence="11" id="KW-0812">Transmembrane</keyword>
<dbReference type="InterPro" id="IPR008972">
    <property type="entry name" value="Cupredoxin"/>
</dbReference>
<evidence type="ECO:0000256" key="1">
    <source>
        <dbReference type="ARBA" id="ARBA00004609"/>
    </source>
</evidence>